<dbReference type="InterPro" id="IPR046373">
    <property type="entry name" value="Acyl-CoA_Oxase/DH_mid-dom_sf"/>
</dbReference>
<dbReference type="Proteomes" id="UP000310458">
    <property type="component" value="Unassembled WGS sequence"/>
</dbReference>
<reference evidence="2 3" key="1">
    <citation type="submission" date="2019-05" db="EMBL/GenBank/DDBJ databases">
        <title>Nesterenkonia sp. GY074 isolated from the Southern Atlantic Ocean.</title>
        <authorList>
            <person name="Zhang G."/>
        </authorList>
    </citation>
    <scope>NUCLEOTIDE SEQUENCE [LARGE SCALE GENOMIC DNA]</scope>
    <source>
        <strain evidence="2 3">GY074</strain>
    </source>
</reference>
<feature type="domain" description="Acyl-CoA oxidase/dehydrogenase middle" evidence="1">
    <location>
        <begin position="90"/>
        <end position="158"/>
    </location>
</feature>
<dbReference type="AlphaFoldDB" id="A0A5R9BAA5"/>
<dbReference type="GO" id="GO:0016627">
    <property type="term" value="F:oxidoreductase activity, acting on the CH-CH group of donors"/>
    <property type="evidence" value="ECO:0007669"/>
    <property type="project" value="InterPro"/>
</dbReference>
<evidence type="ECO:0000313" key="2">
    <source>
        <dbReference type="EMBL" id="TLP96763.1"/>
    </source>
</evidence>
<evidence type="ECO:0000313" key="3">
    <source>
        <dbReference type="Proteomes" id="UP000310458"/>
    </source>
</evidence>
<dbReference type="SUPFAM" id="SSF56645">
    <property type="entry name" value="Acyl-CoA dehydrogenase NM domain-like"/>
    <property type="match status" value="1"/>
</dbReference>
<sequence>MTRAIDTAREWIKQRRAELPLPGSGDTQARWHALRQLARENLPAARVVEAHTDAAAICAELSLNQAPEQDSLWAVWAAEPPSPVLHATCHEGQWQLTGTKPWCSGAGHATHALVTARAGQGSRLFAVDLNQTGVSAGEHHWASAGMADTATGEMHFDDALATTAGTPTGYLERPGFWHGGLGVANCWWGGAQGLLSILRSKVSASARLQQNPHTMAHLGACLAWDATITGALNSAAQDTDAAPTDTLAARRRAFALRSMVERACTDVIQRFGRALGAHPFARNDQAANLVQDLQVYIRQSHADSDDAELARLALADAEQGDS</sequence>
<protein>
    <submittedName>
        <fullName evidence="2">Acyl-CoA dehydrogenase family protein</fullName>
    </submittedName>
</protein>
<accession>A0A5R9BAA5</accession>
<organism evidence="2 3">
    <name type="scientific">Nesterenkonia salmonea</name>
    <dbReference type="NCBI Taxonomy" id="1804987"/>
    <lineage>
        <taxon>Bacteria</taxon>
        <taxon>Bacillati</taxon>
        <taxon>Actinomycetota</taxon>
        <taxon>Actinomycetes</taxon>
        <taxon>Micrococcales</taxon>
        <taxon>Micrococcaceae</taxon>
        <taxon>Nesterenkonia</taxon>
    </lineage>
</organism>
<evidence type="ECO:0000259" key="1">
    <source>
        <dbReference type="Pfam" id="PF02770"/>
    </source>
</evidence>
<dbReference type="EMBL" id="VAVZ01000021">
    <property type="protein sequence ID" value="TLP96763.1"/>
    <property type="molecule type" value="Genomic_DNA"/>
</dbReference>
<comment type="caution">
    <text evidence="2">The sequence shown here is derived from an EMBL/GenBank/DDBJ whole genome shotgun (WGS) entry which is preliminary data.</text>
</comment>
<dbReference type="InterPro" id="IPR006091">
    <property type="entry name" value="Acyl-CoA_Oxase/DH_mid-dom"/>
</dbReference>
<proteinExistence type="predicted"/>
<dbReference type="OrthoDB" id="107064at2"/>
<gene>
    <name evidence="2" type="ORF">FEF26_08560</name>
</gene>
<keyword evidence="3" id="KW-1185">Reference proteome</keyword>
<name>A0A5R9BAA5_9MICC</name>
<dbReference type="Pfam" id="PF02770">
    <property type="entry name" value="Acyl-CoA_dh_M"/>
    <property type="match status" value="1"/>
</dbReference>
<dbReference type="RefSeq" id="WP_138253127.1">
    <property type="nucleotide sequence ID" value="NZ_VAVZ01000021.1"/>
</dbReference>
<dbReference type="Gene3D" id="2.40.110.10">
    <property type="entry name" value="Butyryl-CoA Dehydrogenase, subunit A, domain 2"/>
    <property type="match status" value="1"/>
</dbReference>
<dbReference type="InterPro" id="IPR009100">
    <property type="entry name" value="AcylCoA_DH/oxidase_NM_dom_sf"/>
</dbReference>